<dbReference type="InterPro" id="IPR029191">
    <property type="entry name" value="Uds1"/>
</dbReference>
<dbReference type="Pfam" id="PF25078">
    <property type="entry name" value="DUF7801"/>
    <property type="match status" value="1"/>
</dbReference>
<dbReference type="EMBL" id="JAZGSY010000047">
    <property type="protein sequence ID" value="KAL1842310.1"/>
    <property type="molecule type" value="Genomic_DNA"/>
</dbReference>
<organism evidence="5 6">
    <name type="scientific">Humicola insolens</name>
    <name type="common">Soft-rot fungus</name>
    <dbReference type="NCBI Taxonomy" id="85995"/>
    <lineage>
        <taxon>Eukaryota</taxon>
        <taxon>Fungi</taxon>
        <taxon>Dikarya</taxon>
        <taxon>Ascomycota</taxon>
        <taxon>Pezizomycotina</taxon>
        <taxon>Sordariomycetes</taxon>
        <taxon>Sordariomycetidae</taxon>
        <taxon>Sordariales</taxon>
        <taxon>Chaetomiaceae</taxon>
        <taxon>Mycothermus</taxon>
    </lineage>
</organism>
<evidence type="ECO:0000313" key="6">
    <source>
        <dbReference type="Proteomes" id="UP001583172"/>
    </source>
</evidence>
<evidence type="ECO:0000259" key="3">
    <source>
        <dbReference type="Pfam" id="PF15456"/>
    </source>
</evidence>
<name>A0ABR3VK89_HUMIN</name>
<evidence type="ECO:0008006" key="7">
    <source>
        <dbReference type="Google" id="ProtNLM"/>
    </source>
</evidence>
<sequence length="962" mass="106255">MPSGKALVEGYRKDILTGFQQDRPRYNPMNAARPQSSPLVDLKDPIQVHLLTETALSDSKEYEILSQEEVDSLKKQVQSLTMRVEQARANLAIQSKYRDAAVSMARLYTPSKADGKRRSLLGNRLSDSAKEAEMERLACERRCEELATELFSLEKRLMEPQRRLLEHTAGILQLTHRASSKKSGQPPAGAPMMMNGIPGSPESLYTYTNARNSAEFATDDLNFERSLYLPLDPTQAANRGTRSRKDTIEIPMKSPIREQNAQLRELREELDKIREENERILEENIQLKLAEQQLKDELARLAEEDGQLREDRERAMDEIARLQGENARVRDADARMRAIEQQVTGETEALRAQAAQQQDTMADAAAKLQTLNRKLRDVLVAFNPDRHGASEVPPAASDAAESLTNQLEFLKRGIMAVTEEQQTAAGEVSREAESARAEAEAAASSLSQAAARLQGVARQVQAVLEQAGSTIRAPEGSSLDDQLSYLEEALDTVGAELSRAIEQSSTASAAKQSVDQVDAVLMGLWEIIQTGEAELEQQRAERRQARALGQGGDDEEDLSSNELDGYTREPYSLQAFSAKVQRLYAQATSLREQKYILQRQIRQQRELNNRTESEKDRELQAKTDELERTHILLDEAEAAARDAQTQLRQALADLDTLQKTTAANEAAAVSSTKATQAQLAERQARITALEADVQTAQSQLSEATTARAQLESQLTDLQTKLTDAEATEAKLREDLKAKDEELDSLNTMVVELKTEVAFAKAELDGAYGSRKQRAAEAAAAAAAAGQSQVQSQNEELNNQVNKLRAELESALKDLEEVTRESIAAERERVELEGRLDDVVAQKEEVEKEVEGLKKRLEKCQEELDAVKLNGGGKGAAPGAGAAGGAAAGGRSAGASMLSEQFRGVMKEERRKFQEELREEQAKRRKIEEELRALKRQQQGLSTSGASTASFNRALLSPTTPTR</sequence>
<evidence type="ECO:0000313" key="5">
    <source>
        <dbReference type="EMBL" id="KAL1842310.1"/>
    </source>
</evidence>
<evidence type="ECO:0000256" key="2">
    <source>
        <dbReference type="SAM" id="MobiDB-lite"/>
    </source>
</evidence>
<evidence type="ECO:0000259" key="4">
    <source>
        <dbReference type="Pfam" id="PF25078"/>
    </source>
</evidence>
<feature type="coiled-coil region" evidence="1">
    <location>
        <begin position="619"/>
        <end position="762"/>
    </location>
</feature>
<dbReference type="Gene3D" id="1.20.1170.10">
    <property type="match status" value="1"/>
</dbReference>
<feature type="coiled-coil region" evidence="1">
    <location>
        <begin position="786"/>
        <end position="869"/>
    </location>
</feature>
<accession>A0ABR3VK89</accession>
<feature type="region of interest" description="Disordered" evidence="2">
    <location>
        <begin position="935"/>
        <end position="962"/>
    </location>
</feature>
<protein>
    <recommendedName>
        <fullName evidence="7">Up-regulated during septation protein 1 domain-containing protein</fullName>
    </recommendedName>
</protein>
<feature type="coiled-coil region" evidence="1">
    <location>
        <begin position="400"/>
        <end position="449"/>
    </location>
</feature>
<gene>
    <name evidence="5" type="ORF">VTJ49DRAFT_5591</name>
</gene>
<dbReference type="Gene3D" id="1.20.5.340">
    <property type="match status" value="1"/>
</dbReference>
<feature type="domain" description="DUF7801" evidence="4">
    <location>
        <begin position="730"/>
        <end position="783"/>
    </location>
</feature>
<keyword evidence="6" id="KW-1185">Reference proteome</keyword>
<reference evidence="5 6" key="1">
    <citation type="journal article" date="2024" name="Commun. Biol.">
        <title>Comparative genomic analysis of thermophilic fungi reveals convergent evolutionary adaptations and gene losses.</title>
        <authorList>
            <person name="Steindorff A.S."/>
            <person name="Aguilar-Pontes M.V."/>
            <person name="Robinson A.J."/>
            <person name="Andreopoulos B."/>
            <person name="LaButti K."/>
            <person name="Kuo A."/>
            <person name="Mondo S."/>
            <person name="Riley R."/>
            <person name="Otillar R."/>
            <person name="Haridas S."/>
            <person name="Lipzen A."/>
            <person name="Grimwood J."/>
            <person name="Schmutz J."/>
            <person name="Clum A."/>
            <person name="Reid I.D."/>
            <person name="Moisan M.C."/>
            <person name="Butler G."/>
            <person name="Nguyen T.T.M."/>
            <person name="Dewar K."/>
            <person name="Conant G."/>
            <person name="Drula E."/>
            <person name="Henrissat B."/>
            <person name="Hansel C."/>
            <person name="Singer S."/>
            <person name="Hutchinson M.I."/>
            <person name="de Vries R.P."/>
            <person name="Natvig D.O."/>
            <person name="Powell A.J."/>
            <person name="Tsang A."/>
            <person name="Grigoriev I.V."/>
        </authorList>
    </citation>
    <scope>NUCLEOTIDE SEQUENCE [LARGE SCALE GENOMIC DNA]</scope>
    <source>
        <strain evidence="5 6">CBS 620.91</strain>
    </source>
</reference>
<dbReference type="Pfam" id="PF15456">
    <property type="entry name" value="Uds1"/>
    <property type="match status" value="1"/>
</dbReference>
<feature type="domain" description="Up-regulated during septation protein 1" evidence="3">
    <location>
        <begin position="48"/>
        <end position="175"/>
    </location>
</feature>
<dbReference type="InterPro" id="IPR051861">
    <property type="entry name" value="NET_actin-binding_domain"/>
</dbReference>
<comment type="caution">
    <text evidence="5">The sequence shown here is derived from an EMBL/GenBank/DDBJ whole genome shotgun (WGS) entry which is preliminary data.</text>
</comment>
<dbReference type="InterPro" id="IPR056703">
    <property type="entry name" value="DUF7801"/>
</dbReference>
<dbReference type="Proteomes" id="UP001583172">
    <property type="component" value="Unassembled WGS sequence"/>
</dbReference>
<feature type="coiled-coil region" evidence="1">
    <location>
        <begin position="256"/>
        <end position="374"/>
    </location>
</feature>
<feature type="region of interest" description="Disordered" evidence="2">
    <location>
        <begin position="538"/>
        <end position="564"/>
    </location>
</feature>
<keyword evidence="1" id="KW-0175">Coiled coil</keyword>
<dbReference type="PANTHER" id="PTHR32258:SF28">
    <property type="entry name" value="PROTEIN NETWORKED 3A-RELATED"/>
    <property type="match status" value="1"/>
</dbReference>
<feature type="region of interest" description="Disordered" evidence="2">
    <location>
        <begin position="874"/>
        <end position="894"/>
    </location>
</feature>
<dbReference type="PANTHER" id="PTHR32258">
    <property type="entry name" value="PROTEIN NETWORKED 4A"/>
    <property type="match status" value="1"/>
</dbReference>
<evidence type="ECO:0000256" key="1">
    <source>
        <dbReference type="SAM" id="Coils"/>
    </source>
</evidence>
<feature type="compositionally biased region" description="Gly residues" evidence="2">
    <location>
        <begin position="874"/>
        <end position="891"/>
    </location>
</feature>
<proteinExistence type="predicted"/>